<dbReference type="SUPFAM" id="SSF55874">
    <property type="entry name" value="ATPase domain of HSP90 chaperone/DNA topoisomerase II/histidine kinase"/>
    <property type="match status" value="1"/>
</dbReference>
<keyword evidence="10 12" id="KW-0472">Membrane</keyword>
<dbReference type="STRING" id="1121353.H924_04180"/>
<gene>
    <name evidence="15" type="ORF">H924_04180</name>
</gene>
<dbReference type="Proteomes" id="UP000011760">
    <property type="component" value="Chromosome"/>
</dbReference>
<keyword evidence="4" id="KW-0597">Phosphoprotein</keyword>
<keyword evidence="7" id="KW-0418">Kinase</keyword>
<dbReference type="CDD" id="cd00082">
    <property type="entry name" value="HisKA"/>
    <property type="match status" value="1"/>
</dbReference>
<dbReference type="InterPro" id="IPR004358">
    <property type="entry name" value="Sig_transdc_His_kin-like_C"/>
</dbReference>
<evidence type="ECO:0000256" key="12">
    <source>
        <dbReference type="SAM" id="Phobius"/>
    </source>
</evidence>
<dbReference type="KEGG" id="ccn:H924_04180"/>
<dbReference type="InterPro" id="IPR050428">
    <property type="entry name" value="TCS_sensor_his_kinase"/>
</dbReference>
<dbReference type="EC" id="2.7.13.3" evidence="3"/>
<dbReference type="InterPro" id="IPR005467">
    <property type="entry name" value="His_kinase_dom"/>
</dbReference>
<feature type="domain" description="Histidine kinase" evidence="13">
    <location>
        <begin position="255"/>
        <end position="471"/>
    </location>
</feature>
<dbReference type="RefSeq" id="WP_015650717.1">
    <property type="nucleotide sequence ID" value="NC_020506.1"/>
</dbReference>
<evidence type="ECO:0000256" key="8">
    <source>
        <dbReference type="ARBA" id="ARBA00022989"/>
    </source>
</evidence>
<dbReference type="Pfam" id="PF00672">
    <property type="entry name" value="HAMP"/>
    <property type="match status" value="1"/>
</dbReference>
<keyword evidence="5" id="KW-0808">Transferase</keyword>
<feature type="domain" description="HAMP" evidence="14">
    <location>
        <begin position="195"/>
        <end position="247"/>
    </location>
</feature>
<evidence type="ECO:0000313" key="15">
    <source>
        <dbReference type="EMBL" id="AGG66282.1"/>
    </source>
</evidence>
<evidence type="ECO:0000259" key="13">
    <source>
        <dbReference type="PROSITE" id="PS50109"/>
    </source>
</evidence>
<protein>
    <recommendedName>
        <fullName evidence="3">histidine kinase</fullName>
        <ecNumber evidence="3">2.7.13.3</ecNumber>
    </recommendedName>
</protein>
<dbReference type="GO" id="GO:0005886">
    <property type="term" value="C:plasma membrane"/>
    <property type="evidence" value="ECO:0007669"/>
    <property type="project" value="UniProtKB-SubCell"/>
</dbReference>
<evidence type="ECO:0000256" key="11">
    <source>
        <dbReference type="SAM" id="MobiDB-lite"/>
    </source>
</evidence>
<evidence type="ECO:0000256" key="6">
    <source>
        <dbReference type="ARBA" id="ARBA00022692"/>
    </source>
</evidence>
<dbReference type="InterPro" id="IPR003594">
    <property type="entry name" value="HATPase_dom"/>
</dbReference>
<dbReference type="InterPro" id="IPR036097">
    <property type="entry name" value="HisK_dim/P_sf"/>
</dbReference>
<evidence type="ECO:0000256" key="9">
    <source>
        <dbReference type="ARBA" id="ARBA00023012"/>
    </source>
</evidence>
<dbReference type="SMART" id="SM00387">
    <property type="entry name" value="HATPase_c"/>
    <property type="match status" value="1"/>
</dbReference>
<comment type="catalytic activity">
    <reaction evidence="1">
        <text>ATP + protein L-histidine = ADP + protein N-phospho-L-histidine.</text>
        <dbReference type="EC" id="2.7.13.3"/>
    </reaction>
</comment>
<dbReference type="AlphaFoldDB" id="M1USZ2"/>
<dbReference type="PROSITE" id="PS50109">
    <property type="entry name" value="HIS_KIN"/>
    <property type="match status" value="1"/>
</dbReference>
<evidence type="ECO:0000313" key="16">
    <source>
        <dbReference type="Proteomes" id="UP000011760"/>
    </source>
</evidence>
<evidence type="ECO:0000256" key="5">
    <source>
        <dbReference type="ARBA" id="ARBA00022679"/>
    </source>
</evidence>
<dbReference type="InterPro" id="IPR003661">
    <property type="entry name" value="HisK_dim/P_dom"/>
</dbReference>
<dbReference type="CDD" id="cd06225">
    <property type="entry name" value="HAMP"/>
    <property type="match status" value="1"/>
</dbReference>
<evidence type="ECO:0000256" key="2">
    <source>
        <dbReference type="ARBA" id="ARBA00004236"/>
    </source>
</evidence>
<dbReference type="Gene3D" id="3.30.565.10">
    <property type="entry name" value="Histidine kinase-like ATPase, C-terminal domain"/>
    <property type="match status" value="1"/>
</dbReference>
<dbReference type="OrthoDB" id="9786919at2"/>
<evidence type="ECO:0000256" key="3">
    <source>
        <dbReference type="ARBA" id="ARBA00012438"/>
    </source>
</evidence>
<feature type="transmembrane region" description="Helical" evidence="12">
    <location>
        <begin position="33"/>
        <end position="56"/>
    </location>
</feature>
<dbReference type="Pfam" id="PF00512">
    <property type="entry name" value="HisKA"/>
    <property type="match status" value="1"/>
</dbReference>
<keyword evidence="9" id="KW-0902">Two-component regulatory system</keyword>
<accession>M1USZ2</accession>
<organism evidence="15 16">
    <name type="scientific">Corynebacterium callunae DSM 20147</name>
    <dbReference type="NCBI Taxonomy" id="1121353"/>
    <lineage>
        <taxon>Bacteria</taxon>
        <taxon>Bacillati</taxon>
        <taxon>Actinomycetota</taxon>
        <taxon>Actinomycetes</taxon>
        <taxon>Mycobacteriales</taxon>
        <taxon>Corynebacteriaceae</taxon>
        <taxon>Corynebacterium</taxon>
    </lineage>
</organism>
<dbReference type="PANTHER" id="PTHR45436">
    <property type="entry name" value="SENSOR HISTIDINE KINASE YKOH"/>
    <property type="match status" value="1"/>
</dbReference>
<feature type="compositionally biased region" description="Basic and acidic residues" evidence="11">
    <location>
        <begin position="1"/>
        <end position="19"/>
    </location>
</feature>
<dbReference type="CDD" id="cd00075">
    <property type="entry name" value="HATPase"/>
    <property type="match status" value="1"/>
</dbReference>
<dbReference type="PANTHER" id="PTHR45436:SF5">
    <property type="entry name" value="SENSOR HISTIDINE KINASE TRCS"/>
    <property type="match status" value="1"/>
</dbReference>
<evidence type="ECO:0000259" key="14">
    <source>
        <dbReference type="PROSITE" id="PS50885"/>
    </source>
</evidence>
<dbReference type="HOGENOM" id="CLU_000445_89_6_11"/>
<keyword evidence="6 12" id="KW-0812">Transmembrane</keyword>
<dbReference type="SMART" id="SM00388">
    <property type="entry name" value="HisKA"/>
    <property type="match status" value="1"/>
</dbReference>
<dbReference type="Gene3D" id="1.10.287.130">
    <property type="match status" value="1"/>
</dbReference>
<dbReference type="InterPro" id="IPR036890">
    <property type="entry name" value="HATPase_C_sf"/>
</dbReference>
<dbReference type="PROSITE" id="PS50885">
    <property type="entry name" value="HAMP"/>
    <property type="match status" value="1"/>
</dbReference>
<evidence type="ECO:0000256" key="10">
    <source>
        <dbReference type="ARBA" id="ARBA00023136"/>
    </source>
</evidence>
<feature type="region of interest" description="Disordered" evidence="11">
    <location>
        <begin position="1"/>
        <end position="25"/>
    </location>
</feature>
<comment type="subcellular location">
    <subcellularLocation>
        <location evidence="2">Cell membrane</location>
    </subcellularLocation>
</comment>
<dbReference type="GO" id="GO:0000155">
    <property type="term" value="F:phosphorelay sensor kinase activity"/>
    <property type="evidence" value="ECO:0007669"/>
    <property type="project" value="InterPro"/>
</dbReference>
<dbReference type="eggNOG" id="COG2205">
    <property type="taxonomic scope" value="Bacteria"/>
</dbReference>
<feature type="transmembrane region" description="Helical" evidence="12">
    <location>
        <begin position="167"/>
        <end position="194"/>
    </location>
</feature>
<dbReference type="SMART" id="SM00304">
    <property type="entry name" value="HAMP"/>
    <property type="match status" value="1"/>
</dbReference>
<name>M1USZ2_9CORY</name>
<dbReference type="PATRIC" id="fig|1121353.3.peg.857"/>
<keyword evidence="16" id="KW-1185">Reference proteome</keyword>
<dbReference type="Pfam" id="PF02518">
    <property type="entry name" value="HATPase_c"/>
    <property type="match status" value="1"/>
</dbReference>
<evidence type="ECO:0000256" key="4">
    <source>
        <dbReference type="ARBA" id="ARBA00022553"/>
    </source>
</evidence>
<proteinExistence type="predicted"/>
<evidence type="ECO:0000256" key="1">
    <source>
        <dbReference type="ARBA" id="ARBA00000085"/>
    </source>
</evidence>
<evidence type="ECO:0000256" key="7">
    <source>
        <dbReference type="ARBA" id="ARBA00022777"/>
    </source>
</evidence>
<dbReference type="SUPFAM" id="SSF47384">
    <property type="entry name" value="Homodimeric domain of signal transducing histidine kinase"/>
    <property type="match status" value="1"/>
</dbReference>
<dbReference type="InterPro" id="IPR003660">
    <property type="entry name" value="HAMP_dom"/>
</dbReference>
<reference evidence="15 16" key="1">
    <citation type="submission" date="2013-02" db="EMBL/GenBank/DDBJ databases">
        <title>The complete genome sequence of Corynebacterium callunae DSM 20147.</title>
        <authorList>
            <person name="Ruckert C."/>
            <person name="Albersmeier A."/>
            <person name="Kalinowski J."/>
        </authorList>
    </citation>
    <scope>NUCLEOTIDE SEQUENCE [LARGE SCALE GENOMIC DNA]</scope>
    <source>
        <strain evidence="15 16">DSM 20147</strain>
    </source>
</reference>
<dbReference type="PRINTS" id="PR00344">
    <property type="entry name" value="BCTRLSENSOR"/>
</dbReference>
<dbReference type="SUPFAM" id="SSF158472">
    <property type="entry name" value="HAMP domain-like"/>
    <property type="match status" value="1"/>
</dbReference>
<sequence>MTLRRIESDSEQHITEKSEPGGWSHSTSLRWRLSLLSATLVAIAVGIITVAAYWTVSSFLTASVDRDLEQKADALLSRAAEPDFYAHVDHELEGLKVFNTGLRVAFAPPHWDFVVGDSIALPGSIVLENADSGTQMMNTSTERILVKKDESGAAVILAKDVTETHRLISTLGILLLTIGGVGVLVSILLGFFIANAGLRPLVRLQNAVDEIARTDDLRGIPVVGNDELARLTVSFNAMLKALRESRQRQSQFVADAGHELKTPLTSMRTNIELLMMSTRPDMPAISEQDRKDLERDVLAQMTEMSTLIGDLVDLAREESREVSEQIQLEHVLDTALGRVASRRLGVQIKIVESIPWTINGDEFSLTRALVNVLDNAIKWSPEKGIVRVALRPLSDGFVRITVEDSGPGISPEDRELVFERFYRAVSSRSMPGSGLGLSIVYQVVQRHFGNLEVSDSDDGGTKIIIDLPGRPGGSDFET</sequence>
<keyword evidence="8 12" id="KW-1133">Transmembrane helix</keyword>
<dbReference type="Gene3D" id="6.10.340.10">
    <property type="match status" value="1"/>
</dbReference>
<dbReference type="EMBL" id="CP004354">
    <property type="protein sequence ID" value="AGG66282.1"/>
    <property type="molecule type" value="Genomic_DNA"/>
</dbReference>